<comment type="caution">
    <text evidence="3">The sequence shown here is derived from an EMBL/GenBank/DDBJ whole genome shotgun (WGS) entry which is preliminary data.</text>
</comment>
<evidence type="ECO:0000313" key="4">
    <source>
        <dbReference type="Proteomes" id="UP000625316"/>
    </source>
</evidence>
<evidence type="ECO:0000256" key="1">
    <source>
        <dbReference type="ARBA" id="ARBA00022801"/>
    </source>
</evidence>
<dbReference type="RefSeq" id="WP_264324741.1">
    <property type="nucleotide sequence ID" value="NZ_JADEXQ010000024.1"/>
</dbReference>
<dbReference type="Proteomes" id="UP000625316">
    <property type="component" value="Unassembled WGS sequence"/>
</dbReference>
<dbReference type="InterPro" id="IPR001969">
    <property type="entry name" value="Aspartic_peptidase_AS"/>
</dbReference>
<dbReference type="Gene3D" id="2.40.70.10">
    <property type="entry name" value="Acid Proteases"/>
    <property type="match status" value="1"/>
</dbReference>
<dbReference type="PROSITE" id="PS00141">
    <property type="entry name" value="ASP_PROTEASE"/>
    <property type="match status" value="1"/>
</dbReference>
<dbReference type="GO" id="GO:0004190">
    <property type="term" value="F:aspartic-type endopeptidase activity"/>
    <property type="evidence" value="ECO:0007669"/>
    <property type="project" value="InterPro"/>
</dbReference>
<dbReference type="GO" id="GO:0006508">
    <property type="term" value="P:proteolysis"/>
    <property type="evidence" value="ECO:0007669"/>
    <property type="project" value="InterPro"/>
</dbReference>
<proteinExistence type="predicted"/>
<dbReference type="EMBL" id="JADEXQ010000024">
    <property type="protein sequence ID" value="MBE9029917.1"/>
    <property type="molecule type" value="Genomic_DNA"/>
</dbReference>
<dbReference type="Pfam" id="PF13650">
    <property type="entry name" value="Asp_protease_2"/>
    <property type="match status" value="1"/>
</dbReference>
<evidence type="ECO:0000259" key="2">
    <source>
        <dbReference type="PROSITE" id="PS50175"/>
    </source>
</evidence>
<feature type="domain" description="Peptidase A2" evidence="2">
    <location>
        <begin position="34"/>
        <end position="48"/>
    </location>
</feature>
<sequence>MIRYPVQIYPVKRVGKLLYLNAAITGWNDDIALLRLLIDTGASYTVLPSPPLRTLGYDIENADKHRQIITASGIVNAPLVHVKCFNCLGIQLQNHPILIYDLPSTKQFDGILGMDFLAANRVSISTSDAEVYRPVT</sequence>
<keyword evidence="4" id="KW-1185">Reference proteome</keyword>
<organism evidence="3 4">
    <name type="scientific">Romeriopsis navalis LEGE 11480</name>
    <dbReference type="NCBI Taxonomy" id="2777977"/>
    <lineage>
        <taxon>Bacteria</taxon>
        <taxon>Bacillati</taxon>
        <taxon>Cyanobacteriota</taxon>
        <taxon>Cyanophyceae</taxon>
        <taxon>Leptolyngbyales</taxon>
        <taxon>Leptolyngbyaceae</taxon>
        <taxon>Romeriopsis</taxon>
        <taxon>Romeriopsis navalis</taxon>
    </lineage>
</organism>
<dbReference type="InterPro" id="IPR021109">
    <property type="entry name" value="Peptidase_aspartic_dom_sf"/>
</dbReference>
<gene>
    <name evidence="3" type="ORF">IQ266_09275</name>
</gene>
<evidence type="ECO:0000313" key="3">
    <source>
        <dbReference type="EMBL" id="MBE9029917.1"/>
    </source>
</evidence>
<dbReference type="InterPro" id="IPR001995">
    <property type="entry name" value="Peptidase_A2_cat"/>
</dbReference>
<dbReference type="InterPro" id="IPR034122">
    <property type="entry name" value="Retropepsin-like_bacterial"/>
</dbReference>
<protein>
    <submittedName>
        <fullName evidence="3">Retropepsin-like domain-containing protein</fullName>
    </submittedName>
</protein>
<dbReference type="PROSITE" id="PS50175">
    <property type="entry name" value="ASP_PROT_RETROV"/>
    <property type="match status" value="1"/>
</dbReference>
<accession>A0A928VP07</accession>
<name>A0A928VP07_9CYAN</name>
<reference evidence="3" key="1">
    <citation type="submission" date="2020-10" db="EMBL/GenBank/DDBJ databases">
        <authorList>
            <person name="Castelo-Branco R."/>
            <person name="Eusebio N."/>
            <person name="Adriana R."/>
            <person name="Vieira A."/>
            <person name="Brugerolle De Fraissinette N."/>
            <person name="Rezende De Castro R."/>
            <person name="Schneider M.P."/>
            <person name="Vasconcelos V."/>
            <person name="Leao P.N."/>
        </authorList>
    </citation>
    <scope>NUCLEOTIDE SEQUENCE</scope>
    <source>
        <strain evidence="3">LEGE 11480</strain>
    </source>
</reference>
<dbReference type="CDD" id="cd05483">
    <property type="entry name" value="retropepsin_like_bacteria"/>
    <property type="match status" value="1"/>
</dbReference>
<dbReference type="AlphaFoldDB" id="A0A928VP07"/>
<keyword evidence="1" id="KW-0378">Hydrolase</keyword>
<dbReference type="SUPFAM" id="SSF50630">
    <property type="entry name" value="Acid proteases"/>
    <property type="match status" value="1"/>
</dbReference>